<dbReference type="PANTHER" id="PTHR15326:SF7">
    <property type="entry name" value="SPERMATOGENESIS-ASSOCIATED PROTEIN 2-LIKE PROTEIN"/>
    <property type="match status" value="1"/>
</dbReference>
<dbReference type="SUPFAM" id="SSF143503">
    <property type="entry name" value="PUG domain-like"/>
    <property type="match status" value="1"/>
</dbReference>
<keyword evidence="5" id="KW-1185">Reference proteome</keyword>
<dbReference type="AlphaFoldDB" id="A0AAR2KRH1"/>
<feature type="domain" description="Spermatogenesis-associated protein 2 PUB-like" evidence="3">
    <location>
        <begin position="64"/>
        <end position="204"/>
    </location>
</feature>
<dbReference type="InterPro" id="IPR048839">
    <property type="entry name" value="SPATA2_PUB-like"/>
</dbReference>
<evidence type="ECO:0000256" key="1">
    <source>
        <dbReference type="ARBA" id="ARBA00038142"/>
    </source>
</evidence>
<dbReference type="Gene3D" id="1.20.58.2190">
    <property type="match status" value="1"/>
</dbReference>
<feature type="compositionally biased region" description="Basic and acidic residues" evidence="2">
    <location>
        <begin position="280"/>
        <end position="289"/>
    </location>
</feature>
<feature type="compositionally biased region" description="Polar residues" evidence="2">
    <location>
        <begin position="246"/>
        <end position="260"/>
    </location>
</feature>
<evidence type="ECO:0000259" key="3">
    <source>
        <dbReference type="Pfam" id="PF21388"/>
    </source>
</evidence>
<dbReference type="Proteomes" id="UP001501920">
    <property type="component" value="Chromosome 7"/>
</dbReference>
<gene>
    <name evidence="4" type="primary">SPATA2L</name>
</gene>
<dbReference type="GeneTree" id="ENSGT00530000063956"/>
<feature type="region of interest" description="Disordered" evidence="2">
    <location>
        <begin position="246"/>
        <end position="289"/>
    </location>
</feature>
<evidence type="ECO:0000256" key="2">
    <source>
        <dbReference type="SAM" id="MobiDB-lite"/>
    </source>
</evidence>
<name>A0AAR2KRH1_PYGNA</name>
<organism evidence="4 5">
    <name type="scientific">Pygocentrus nattereri</name>
    <name type="common">Red-bellied piranha</name>
    <dbReference type="NCBI Taxonomy" id="42514"/>
    <lineage>
        <taxon>Eukaryota</taxon>
        <taxon>Metazoa</taxon>
        <taxon>Chordata</taxon>
        <taxon>Craniata</taxon>
        <taxon>Vertebrata</taxon>
        <taxon>Euteleostomi</taxon>
        <taxon>Actinopterygii</taxon>
        <taxon>Neopterygii</taxon>
        <taxon>Teleostei</taxon>
        <taxon>Ostariophysi</taxon>
        <taxon>Characiformes</taxon>
        <taxon>Characoidei</taxon>
        <taxon>Pygocentrus</taxon>
    </lineage>
</organism>
<feature type="compositionally biased region" description="Basic and acidic residues" evidence="2">
    <location>
        <begin position="212"/>
        <end position="230"/>
    </location>
</feature>
<comment type="similarity">
    <text evidence="1">Belongs to the SPATA2 family.</text>
</comment>
<feature type="region of interest" description="Disordered" evidence="2">
    <location>
        <begin position="206"/>
        <end position="233"/>
    </location>
</feature>
<feature type="compositionally biased region" description="Low complexity" evidence="2">
    <location>
        <begin position="266"/>
        <end position="279"/>
    </location>
</feature>
<proteinExistence type="inferred from homology"/>
<reference evidence="4" key="2">
    <citation type="submission" date="2025-08" db="UniProtKB">
        <authorList>
            <consortium name="Ensembl"/>
        </authorList>
    </citation>
    <scope>IDENTIFICATION</scope>
</reference>
<dbReference type="InterPro" id="IPR036339">
    <property type="entry name" value="PUB-like_dom_sf"/>
</dbReference>
<dbReference type="PANTHER" id="PTHR15326">
    <property type="entry name" value="SPERMATOGENESIS-ASSOCIATED PROTEIN 2/TAMOZHENNIC"/>
    <property type="match status" value="1"/>
</dbReference>
<evidence type="ECO:0000313" key="4">
    <source>
        <dbReference type="Ensembl" id="ENSPNAP00000064736.1"/>
    </source>
</evidence>
<dbReference type="GO" id="GO:0005737">
    <property type="term" value="C:cytoplasm"/>
    <property type="evidence" value="ECO:0007669"/>
    <property type="project" value="TreeGrafter"/>
</dbReference>
<protein>
    <recommendedName>
        <fullName evidence="3">Spermatogenesis-associated protein 2 PUB-like domain-containing protein</fullName>
    </recommendedName>
</protein>
<evidence type="ECO:0000313" key="5">
    <source>
        <dbReference type="Proteomes" id="UP001501920"/>
    </source>
</evidence>
<reference evidence="4 5" key="1">
    <citation type="submission" date="2020-10" db="EMBL/GenBank/DDBJ databases">
        <title>Pygocentrus nattereri (red-bellied piranha) genome, fPygNat1, primary haplotype.</title>
        <authorList>
            <person name="Myers G."/>
            <person name="Meyer A."/>
            <person name="Karagic N."/>
            <person name="Pippel M."/>
            <person name="Winkler S."/>
            <person name="Tracey A."/>
            <person name="Wood J."/>
            <person name="Formenti G."/>
            <person name="Howe K."/>
            <person name="Fedrigo O."/>
            <person name="Jarvis E.D."/>
        </authorList>
    </citation>
    <scope>NUCLEOTIDE SEQUENCE [LARGE SCALE GENOMIC DNA]</scope>
</reference>
<accession>A0AAR2KRH1</accession>
<sequence>VGSNFKKNRGGLMEMYQANLERRIQQGDWNLVCRDEDLCKEVEGLLSKGAAQDTHSPLGLDPLSVMETSLEALPSTSGQTGLERLAKAFEVLELAALNLYLCPWRKEYRVVKMFSGMFTHWVKPGLTLHQIKELFGLLGYQHMGIGEEEELRLSSKPVHADSLLQLACAFFTARIECRLLLSCISPLGSSLEWELQLIRERKRGHSLQIARDSAKRKMESTPQSSEHETTVDLDLYTDDHLEPGQQAETNHMTAPPNLTYTPPKESQSSHGTSHSNTTSSKRENDDSTSKAKLVCVTTMTYQINPKPCLTELILCCKLISSLNVFKAKQMYLHF</sequence>
<reference evidence="4" key="3">
    <citation type="submission" date="2025-09" db="UniProtKB">
        <authorList>
            <consortium name="Ensembl"/>
        </authorList>
    </citation>
    <scope>IDENTIFICATION</scope>
</reference>
<dbReference type="Ensembl" id="ENSPNAT00000067911.1">
    <property type="protein sequence ID" value="ENSPNAP00000064736.1"/>
    <property type="gene ID" value="ENSPNAG00000031178.1"/>
</dbReference>
<dbReference type="Pfam" id="PF21388">
    <property type="entry name" value="SPATA2_PUB-like"/>
    <property type="match status" value="1"/>
</dbReference>